<feature type="region of interest" description="Disordered" evidence="1">
    <location>
        <begin position="115"/>
        <end position="142"/>
    </location>
</feature>
<feature type="region of interest" description="Disordered" evidence="1">
    <location>
        <begin position="36"/>
        <end position="66"/>
    </location>
</feature>
<feature type="compositionally biased region" description="Basic and acidic residues" evidence="1">
    <location>
        <begin position="118"/>
        <end position="137"/>
    </location>
</feature>
<accession>A0A8J9YZI0</accession>
<proteinExistence type="predicted"/>
<organism evidence="2 3">
    <name type="scientific">Branchiostoma lanceolatum</name>
    <name type="common">Common lancelet</name>
    <name type="synonym">Amphioxus lanceolatum</name>
    <dbReference type="NCBI Taxonomy" id="7740"/>
    <lineage>
        <taxon>Eukaryota</taxon>
        <taxon>Metazoa</taxon>
        <taxon>Chordata</taxon>
        <taxon>Cephalochordata</taxon>
        <taxon>Leptocardii</taxon>
        <taxon>Amphioxiformes</taxon>
        <taxon>Branchiostomatidae</taxon>
        <taxon>Branchiostoma</taxon>
    </lineage>
</organism>
<keyword evidence="3" id="KW-1185">Reference proteome</keyword>
<evidence type="ECO:0000256" key="1">
    <source>
        <dbReference type="SAM" id="MobiDB-lite"/>
    </source>
</evidence>
<dbReference type="OrthoDB" id="10019893at2759"/>
<dbReference type="EMBL" id="OV696699">
    <property type="protein sequence ID" value="CAH1244416.1"/>
    <property type="molecule type" value="Genomic_DNA"/>
</dbReference>
<protein>
    <submittedName>
        <fullName evidence="2">Hypp7299 protein</fullName>
    </submittedName>
</protein>
<gene>
    <name evidence="2" type="primary">Hypp7299</name>
    <name evidence="2" type="ORF">BLAG_LOCUS7057</name>
</gene>
<reference evidence="2" key="1">
    <citation type="submission" date="2022-01" db="EMBL/GenBank/DDBJ databases">
        <authorList>
            <person name="Braso-Vives M."/>
        </authorList>
    </citation>
    <scope>NUCLEOTIDE SEQUENCE</scope>
</reference>
<sequence>MGCVTSCNPSSPPDSPFRTYVAPMLVTQLVDLASHVEDLQPSAADEAEDEEADRGVPDGRDGNTSACSVRTLQSLLERGQHGGSGASCTLHVPHQTSIDSEVTVYSEWSECTVAGNDRNTEDCDTRTKTENSDDDLRASSLTRQEMGGKVLLY</sequence>
<dbReference type="Proteomes" id="UP000838412">
    <property type="component" value="Chromosome 14"/>
</dbReference>
<dbReference type="AlphaFoldDB" id="A0A8J9YZI0"/>
<name>A0A8J9YZI0_BRALA</name>
<evidence type="ECO:0000313" key="2">
    <source>
        <dbReference type="EMBL" id="CAH1244416.1"/>
    </source>
</evidence>
<evidence type="ECO:0000313" key="3">
    <source>
        <dbReference type="Proteomes" id="UP000838412"/>
    </source>
</evidence>